<organism evidence="12 13">
    <name type="scientific">Bathycoccus prasinos</name>
    <dbReference type="NCBI Taxonomy" id="41875"/>
    <lineage>
        <taxon>Eukaryota</taxon>
        <taxon>Viridiplantae</taxon>
        <taxon>Chlorophyta</taxon>
        <taxon>Mamiellophyceae</taxon>
        <taxon>Mamiellales</taxon>
        <taxon>Bathycoccaceae</taxon>
        <taxon>Bathycoccus</taxon>
    </lineage>
</organism>
<keyword evidence="3" id="KW-0813">Transport</keyword>
<keyword evidence="4 8" id="KW-0812">Transmembrane</keyword>
<feature type="transmembrane region" description="Helical" evidence="8">
    <location>
        <begin position="190"/>
        <end position="210"/>
    </location>
</feature>
<feature type="transmembrane region" description="Helical" evidence="8">
    <location>
        <begin position="1229"/>
        <end position="1247"/>
    </location>
</feature>
<feature type="transmembrane region" description="Helical" evidence="8">
    <location>
        <begin position="133"/>
        <end position="150"/>
    </location>
</feature>
<comment type="subcellular location">
    <subcellularLocation>
        <location evidence="1">Membrane</location>
        <topology evidence="1">Multi-pass membrane protein</topology>
    </subcellularLocation>
</comment>
<feature type="compositionally biased region" description="Basic and acidic residues" evidence="7">
    <location>
        <begin position="452"/>
        <end position="468"/>
    </location>
</feature>
<feature type="compositionally biased region" description="Polar residues" evidence="7">
    <location>
        <begin position="622"/>
        <end position="632"/>
    </location>
</feature>
<evidence type="ECO:0000256" key="1">
    <source>
        <dbReference type="ARBA" id="ARBA00004141"/>
    </source>
</evidence>
<protein>
    <recommendedName>
        <fullName evidence="14">ERD4-related membrane protein</fullName>
    </recommendedName>
</protein>
<name>K8EFZ5_9CHLO</name>
<feature type="compositionally biased region" description="Polar residues" evidence="7">
    <location>
        <begin position="469"/>
        <end position="500"/>
    </location>
</feature>
<dbReference type="Pfam" id="PF14703">
    <property type="entry name" value="PHM7_cyt"/>
    <property type="match status" value="1"/>
</dbReference>
<evidence type="ECO:0000256" key="3">
    <source>
        <dbReference type="ARBA" id="ARBA00022448"/>
    </source>
</evidence>
<evidence type="ECO:0000256" key="5">
    <source>
        <dbReference type="ARBA" id="ARBA00022989"/>
    </source>
</evidence>
<feature type="domain" description="CSC1/OSCA1-like 7TM region" evidence="9">
    <location>
        <begin position="1165"/>
        <end position="1408"/>
    </location>
</feature>
<sequence length="1513" mass="169085">MSSGGSDVRTTTCFDKYNFACVNTNVKDADVITAFAVYILLAFLLLASFGLLRHNIPIYSGRCYLSSLNVAGNAPPPLPKLKQRKKENILKYWFVHVFGWVSHVMNVSDTELVNSSGLDALVFLRVAQFGTQLFLPITVLGLIMLCPIHISQSFYIDSLRETYVNSTDAVNSGENYLMGLTIANIEPMSGIFWVHVLFSWLITLYTLWLLKHHYRSYEFLRQVYGSSTGECNVWRTMHLPQTTLQRLLQQGTNETAEFGINVLQPIEKQEEYDVENRMSGDQGGLDKTSSGDVGDGSVRKGVTNPFLSTVSKTLAEIADIVSGPSDYEENDYSKFSARSDGRGGIIDQLQTQRSGMSNFSTGSEGRRSAVKNNSANVADESWPILLEAMLGPGLSRSVISPRTSGGGDFPTPMCSENRFSTPVASINADPNNFNRRSSLPTSPTGTMVENSAQERSHPEKNIDDRENISSKLNSPESNASPTSVSSDASRGSENTKNSGAKFNMPRASLDLRLSNYVTTRPKGSDVASRYHKSEKQHLTKREERERQKRQLFQERQELAKRDEENDSDTYSTRKRVIPAPIAIPRPTGRESGSETPGELSTASSMGPLSPLSPPDALEATPDSFTSKNVHNTTASIGDLPLKLRRPESPNPFLRMPSAENLNEGIIQGFNNTNKSGSFENLESSGNVVRTELQVLQENISQIVEDFTDYDELEDTHSIAHNWWVGLDIAETVWANNNNVKNSENLWDDVECGTCGQDGENNIPCTPTRARGGGLMHKSSSKDIELQYLSPHIRSDDSYGQDLSDLAEKAMMNDNASSSRTSPHPTPSKGISHHVVTPTKGAEAASNLLFPNPSSAQNTPTRKAHRRRPSGMDFENEKVKTQTMEAAAGVYDDSYQFAKCCPVPSVDDRRFVSAVHFVDADELEEEFAGEGDFQNNGDINIQQQRERIVSVLVQNYCVLMTDVGDSQGRGDPWDDLQHVEKFFRGLFGADFLRIIPLHDHERVDYLLTLRDEIKNSRDRLMMTRRIGDMYERAGTGSKASNRREFLTKRLKTIDAEILRERRAALFKGPGPSCVIAFRSQYAAACAAQCRITSRGGSFQIQPAPGPDDINWQTVLLRKKERNRRSLFVLPLIAIIIFLPMGTLAGVLNTLCANDVTSSSASEATTLEFMNWYCKSEDAGVVRVIVGSILPPILLTLWETFIMSFGLLYLVQAQTTHVSLSKTDQQFTKFYFLWAFMNIFLGTVSGFAFERYLTALQTEGPDEMLTLLGSSLPLTSNFFLIWILFRGIYLPSQRLIFPHPGVLCMAVNKFCCCLGCAVTPRDRTVKYSPRSVRAGREVGVFVMVMLIGLVFAPVAPMISLLSTIFFVFNFIIWRYHILYVYDKTYESSGSMWQTVTDLTIYALLIAQSFLSFVLLSKRAYAPSLVLWVTSVPVLMQNKAKFRMRHEKLKWAVPLPHAAVAPRVEFDPVAYRHPALNENSFGWHPDVGKVWRGYKDVTSKRAFGRKFRYNYYNPPS</sequence>
<dbReference type="RefSeq" id="XP_007512467.1">
    <property type="nucleotide sequence ID" value="XM_007512405.1"/>
</dbReference>
<dbReference type="GeneID" id="19015056"/>
<feature type="transmembrane region" description="Helical" evidence="8">
    <location>
        <begin position="1125"/>
        <end position="1146"/>
    </location>
</feature>
<dbReference type="GO" id="GO:0005886">
    <property type="term" value="C:plasma membrane"/>
    <property type="evidence" value="ECO:0007669"/>
    <property type="project" value="TreeGrafter"/>
</dbReference>
<dbReference type="InterPro" id="IPR003864">
    <property type="entry name" value="CSC1/OSCA1-like_7TM"/>
</dbReference>
<gene>
    <name evidence="12" type="ORF">Bathy06g00760</name>
</gene>
<feature type="transmembrane region" description="Helical" evidence="8">
    <location>
        <begin position="1262"/>
        <end position="1283"/>
    </location>
</feature>
<feature type="region of interest" description="Disordered" evidence="7">
    <location>
        <begin position="812"/>
        <end position="832"/>
    </location>
</feature>
<keyword evidence="6 8" id="KW-0472">Membrane</keyword>
<dbReference type="EMBL" id="FO082273">
    <property type="protein sequence ID" value="CCO17067.1"/>
    <property type="molecule type" value="Genomic_DNA"/>
</dbReference>
<dbReference type="eggNOG" id="KOG1134">
    <property type="taxonomic scope" value="Eukaryota"/>
</dbReference>
<evidence type="ECO:0000256" key="4">
    <source>
        <dbReference type="ARBA" id="ARBA00022692"/>
    </source>
</evidence>
<evidence type="ECO:0000259" key="10">
    <source>
        <dbReference type="Pfam" id="PF13967"/>
    </source>
</evidence>
<feature type="compositionally biased region" description="Basic and acidic residues" evidence="7">
    <location>
        <begin position="531"/>
        <end position="563"/>
    </location>
</feature>
<feature type="compositionally biased region" description="Polar residues" evidence="7">
    <location>
        <begin position="417"/>
        <end position="451"/>
    </location>
</feature>
<dbReference type="PANTHER" id="PTHR13018">
    <property type="entry name" value="PROBABLE MEMBRANE PROTEIN DUF221-RELATED"/>
    <property type="match status" value="1"/>
</dbReference>
<feature type="domain" description="CSC1/OSCA1-like N-terminal transmembrane" evidence="10">
    <location>
        <begin position="31"/>
        <end position="211"/>
    </location>
</feature>
<feature type="region of interest" description="Disordered" evidence="7">
    <location>
        <begin position="352"/>
        <end position="374"/>
    </location>
</feature>
<dbReference type="GO" id="GO:0005227">
    <property type="term" value="F:calcium-activated cation channel activity"/>
    <property type="evidence" value="ECO:0007669"/>
    <property type="project" value="InterPro"/>
</dbReference>
<proteinExistence type="inferred from homology"/>
<dbReference type="InterPro" id="IPR032880">
    <property type="entry name" value="CSC1/OSCA1-like_N"/>
</dbReference>
<keyword evidence="5 8" id="KW-1133">Transmembrane helix</keyword>
<feature type="compositionally biased region" description="Polar residues" evidence="7">
    <location>
        <begin position="851"/>
        <end position="860"/>
    </location>
</feature>
<evidence type="ECO:0000256" key="8">
    <source>
        <dbReference type="SAM" id="Phobius"/>
    </source>
</evidence>
<feature type="transmembrane region" description="Helical" evidence="8">
    <location>
        <begin position="1392"/>
        <end position="1411"/>
    </location>
</feature>
<dbReference type="InterPro" id="IPR045122">
    <property type="entry name" value="Csc1-like"/>
</dbReference>
<evidence type="ECO:0000256" key="7">
    <source>
        <dbReference type="SAM" id="MobiDB-lite"/>
    </source>
</evidence>
<evidence type="ECO:0000259" key="11">
    <source>
        <dbReference type="Pfam" id="PF14703"/>
    </source>
</evidence>
<evidence type="ECO:0008006" key="14">
    <source>
        <dbReference type="Google" id="ProtNLM"/>
    </source>
</evidence>
<accession>K8EFZ5</accession>
<dbReference type="PANTHER" id="PTHR13018:SF5">
    <property type="entry name" value="RE44586P"/>
    <property type="match status" value="1"/>
</dbReference>
<feature type="transmembrane region" description="Helical" evidence="8">
    <location>
        <begin position="32"/>
        <end position="52"/>
    </location>
</feature>
<dbReference type="Pfam" id="PF13967">
    <property type="entry name" value="RSN1_TM"/>
    <property type="match status" value="1"/>
</dbReference>
<dbReference type="Proteomes" id="UP000198341">
    <property type="component" value="Chromosome 6"/>
</dbReference>
<evidence type="ECO:0000259" key="9">
    <source>
        <dbReference type="Pfam" id="PF02714"/>
    </source>
</evidence>
<feature type="region of interest" description="Disordered" evidence="7">
    <location>
        <begin position="399"/>
        <end position="506"/>
    </location>
</feature>
<feature type="region of interest" description="Disordered" evidence="7">
    <location>
        <begin position="844"/>
        <end position="869"/>
    </location>
</feature>
<feature type="region of interest" description="Disordered" evidence="7">
    <location>
        <begin position="272"/>
        <end position="299"/>
    </location>
</feature>
<keyword evidence="13" id="KW-1185">Reference proteome</keyword>
<dbReference type="OrthoDB" id="1689567at2759"/>
<dbReference type="InterPro" id="IPR027815">
    <property type="entry name" value="CSC1/OSCA1-like_cyt"/>
</dbReference>
<feature type="domain" description="CSC1/OSCA1-like cytosolic" evidence="11">
    <location>
        <begin position="976"/>
        <end position="1111"/>
    </location>
</feature>
<feature type="transmembrane region" description="Helical" evidence="8">
    <location>
        <begin position="1187"/>
        <end position="1209"/>
    </location>
</feature>
<evidence type="ECO:0000313" key="13">
    <source>
        <dbReference type="Proteomes" id="UP000198341"/>
    </source>
</evidence>
<evidence type="ECO:0000256" key="2">
    <source>
        <dbReference type="ARBA" id="ARBA00007779"/>
    </source>
</evidence>
<dbReference type="Pfam" id="PF02714">
    <property type="entry name" value="RSN1_7TM"/>
    <property type="match status" value="1"/>
</dbReference>
<comment type="similarity">
    <text evidence="2">Belongs to the CSC1 (TC 1.A.17) family.</text>
</comment>
<evidence type="ECO:0000313" key="12">
    <source>
        <dbReference type="EMBL" id="CCO17067.1"/>
    </source>
</evidence>
<evidence type="ECO:0000256" key="6">
    <source>
        <dbReference type="ARBA" id="ARBA00023136"/>
    </source>
</evidence>
<dbReference type="KEGG" id="bpg:Bathy06g00760"/>
<reference evidence="12 13" key="1">
    <citation type="submission" date="2011-10" db="EMBL/GenBank/DDBJ databases">
        <authorList>
            <person name="Genoscope - CEA"/>
        </authorList>
    </citation>
    <scope>NUCLEOTIDE SEQUENCE [LARGE SCALE GENOMIC DNA]</scope>
    <source>
        <strain evidence="12 13">RCC 1105</strain>
    </source>
</reference>
<feature type="transmembrane region" description="Helical" evidence="8">
    <location>
        <begin position="1336"/>
        <end position="1356"/>
    </location>
</feature>
<feature type="region of interest" description="Disordered" evidence="7">
    <location>
        <begin position="520"/>
        <end position="632"/>
    </location>
</feature>
<feature type="compositionally biased region" description="Polar residues" evidence="7">
    <location>
        <begin position="352"/>
        <end position="363"/>
    </location>
</feature>